<dbReference type="Proteomes" id="UP001185984">
    <property type="component" value="Unassembled WGS sequence"/>
</dbReference>
<reference evidence="4" key="1">
    <citation type="journal article" date="2022" name="J Environ Chem Eng">
        <title>Biodegradation of petroleum oil using a constructed nonpathogenic and heavy metal-tolerant bacterial consortium isolated from marine sponges.</title>
        <authorList>
            <person name="Dechsakulwatana C."/>
            <person name="Rungsihiranrut A."/>
            <person name="Muangchinda C."/>
            <person name="Ningthoujam R."/>
            <person name="Klankeo P."/>
            <person name="Pinyakong O."/>
        </authorList>
    </citation>
    <scope>NUCLEOTIDE SEQUENCE [LARGE SCALE GENOMIC DNA]</scope>
    <source>
        <strain evidence="4">MO2-4</strain>
    </source>
</reference>
<dbReference type="InterPro" id="IPR045398">
    <property type="entry name" value="DUF6515"/>
</dbReference>
<gene>
    <name evidence="3" type="ORF">O0R41_02060</name>
</gene>
<feature type="signal peptide" evidence="2">
    <location>
        <begin position="1"/>
        <end position="22"/>
    </location>
</feature>
<keyword evidence="4" id="KW-1185">Reference proteome</keyword>
<comment type="caution">
    <text evidence="3">The sequence shown here is derived from an EMBL/GenBank/DDBJ whole genome shotgun (WGS) entry which is preliminary data.</text>
</comment>
<sequence length="201" mass="21512">MTISVRLPLALAAALACGAAQILPDPALGRPFSPDQRDAPAYGGEQYAAFAQGGGRRPSGGAQRSRPAGGGHHAAASRPQVRSGASTNINHNVDRNRNRNVNRNVNRDVNRDVNVNVHNDYHGGGYYHDDWDDWDDHWHPVATMAVAATTAAVVGSIVRSVPPSCTTTVVNGISYSQCGNTWYQPQYVGSSVQYVVVNPPR</sequence>
<evidence type="ECO:0000256" key="1">
    <source>
        <dbReference type="SAM" id="MobiDB-lite"/>
    </source>
</evidence>
<feature type="region of interest" description="Disordered" evidence="1">
    <location>
        <begin position="50"/>
        <end position="104"/>
    </location>
</feature>
<organism evidence="3 4">
    <name type="scientific">Sphingobium naphthae</name>
    <dbReference type="NCBI Taxonomy" id="1886786"/>
    <lineage>
        <taxon>Bacteria</taxon>
        <taxon>Pseudomonadati</taxon>
        <taxon>Pseudomonadota</taxon>
        <taxon>Alphaproteobacteria</taxon>
        <taxon>Sphingomonadales</taxon>
        <taxon>Sphingomonadaceae</taxon>
        <taxon>Sphingobium</taxon>
    </lineage>
</organism>
<evidence type="ECO:0000313" key="4">
    <source>
        <dbReference type="Proteomes" id="UP001185984"/>
    </source>
</evidence>
<protein>
    <submittedName>
        <fullName evidence="3">Uncharacterized protein</fullName>
    </submittedName>
</protein>
<dbReference type="Pfam" id="PF20125">
    <property type="entry name" value="DUF6515"/>
    <property type="match status" value="1"/>
</dbReference>
<evidence type="ECO:0000256" key="2">
    <source>
        <dbReference type="SAM" id="SignalP"/>
    </source>
</evidence>
<name>A0ABU3ZSB2_9SPHN</name>
<dbReference type="EMBL" id="JAPTHD010000001">
    <property type="protein sequence ID" value="MDV5822388.1"/>
    <property type="molecule type" value="Genomic_DNA"/>
</dbReference>
<proteinExistence type="predicted"/>
<dbReference type="RefSeq" id="WP_317515587.1">
    <property type="nucleotide sequence ID" value="NZ_JAPTHD010000001.1"/>
</dbReference>
<dbReference type="PROSITE" id="PS51257">
    <property type="entry name" value="PROKAR_LIPOPROTEIN"/>
    <property type="match status" value="1"/>
</dbReference>
<keyword evidence="2" id="KW-0732">Signal</keyword>
<evidence type="ECO:0000313" key="3">
    <source>
        <dbReference type="EMBL" id="MDV5822388.1"/>
    </source>
</evidence>
<accession>A0ABU3ZSB2</accession>
<feature type="chain" id="PRO_5046670982" evidence="2">
    <location>
        <begin position="23"/>
        <end position="201"/>
    </location>
</feature>